<dbReference type="AlphaFoldDB" id="A0A8J4XWB2"/>
<accession>A0A8J4XWB2</accession>
<evidence type="ECO:0000313" key="2">
    <source>
        <dbReference type="Proteomes" id="UP000770661"/>
    </source>
</evidence>
<dbReference type="OrthoDB" id="8300196at2759"/>
<keyword evidence="2" id="KW-1185">Reference proteome</keyword>
<reference evidence="1" key="1">
    <citation type="submission" date="2020-07" db="EMBL/GenBank/DDBJ databases">
        <title>The High-quality genome of the commercially important snow crab, Chionoecetes opilio.</title>
        <authorList>
            <person name="Jeong J.-H."/>
            <person name="Ryu S."/>
        </authorList>
    </citation>
    <scope>NUCLEOTIDE SEQUENCE</scope>
    <source>
        <strain evidence="1">MADBK_172401_WGS</strain>
        <tissue evidence="1">Digestive gland</tissue>
    </source>
</reference>
<gene>
    <name evidence="1" type="ORF">GWK47_013197</name>
</gene>
<evidence type="ECO:0000313" key="1">
    <source>
        <dbReference type="EMBL" id="KAG0714898.1"/>
    </source>
</evidence>
<dbReference type="EMBL" id="JACEEZ010020154">
    <property type="protein sequence ID" value="KAG0714898.1"/>
    <property type="molecule type" value="Genomic_DNA"/>
</dbReference>
<protein>
    <submittedName>
        <fullName evidence="1">Uncharacterized protein</fullName>
    </submittedName>
</protein>
<comment type="caution">
    <text evidence="1">The sequence shown here is derived from an EMBL/GenBank/DDBJ whole genome shotgun (WGS) entry which is preliminary data.</text>
</comment>
<dbReference type="Proteomes" id="UP000770661">
    <property type="component" value="Unassembled WGS sequence"/>
</dbReference>
<organism evidence="1 2">
    <name type="scientific">Chionoecetes opilio</name>
    <name type="common">Atlantic snow crab</name>
    <name type="synonym">Cancer opilio</name>
    <dbReference type="NCBI Taxonomy" id="41210"/>
    <lineage>
        <taxon>Eukaryota</taxon>
        <taxon>Metazoa</taxon>
        <taxon>Ecdysozoa</taxon>
        <taxon>Arthropoda</taxon>
        <taxon>Crustacea</taxon>
        <taxon>Multicrustacea</taxon>
        <taxon>Malacostraca</taxon>
        <taxon>Eumalacostraca</taxon>
        <taxon>Eucarida</taxon>
        <taxon>Decapoda</taxon>
        <taxon>Pleocyemata</taxon>
        <taxon>Brachyura</taxon>
        <taxon>Eubrachyura</taxon>
        <taxon>Majoidea</taxon>
        <taxon>Majidae</taxon>
        <taxon>Chionoecetes</taxon>
    </lineage>
</organism>
<sequence length="134" mass="14879">MYTLETRKDSSQKGQTIKADRLMFQRLLVAQDSERDIDLKSLLSHELTPVPLSLADTAGRLRPTNKAALWKILEDGVTVEVLPKSTLKTCFIIDGQALVQAIGKPKGQSHLEIWLMSSMHQCSVISMSIAQVSM</sequence>
<name>A0A8J4XWB2_CHIOP</name>
<proteinExistence type="predicted"/>